<evidence type="ECO:0000256" key="1">
    <source>
        <dbReference type="ARBA" id="ARBA00005230"/>
    </source>
</evidence>
<dbReference type="GO" id="GO:0006276">
    <property type="term" value="P:plasmid maintenance"/>
    <property type="evidence" value="ECO:0007669"/>
    <property type="project" value="InterPro"/>
</dbReference>
<name>A0A1R3X6I5_9RHOB</name>
<gene>
    <name evidence="8" type="ORF">SAMN05421849_2314</name>
</gene>
<evidence type="ECO:0000256" key="6">
    <source>
        <dbReference type="ARBA" id="ARBA00029628"/>
    </source>
</evidence>
<evidence type="ECO:0000256" key="7">
    <source>
        <dbReference type="ARBA" id="ARBA00033135"/>
    </source>
</evidence>
<accession>A0A1R3X6I5</accession>
<evidence type="ECO:0000256" key="4">
    <source>
        <dbReference type="ARBA" id="ARBA00023015"/>
    </source>
</evidence>
<reference evidence="8 9" key="1">
    <citation type="submission" date="2017-01" db="EMBL/GenBank/DDBJ databases">
        <authorList>
            <person name="Mah S.A."/>
            <person name="Swanson W.J."/>
            <person name="Moy G.W."/>
            <person name="Vacquier V.D."/>
        </authorList>
    </citation>
    <scope>NUCLEOTIDE SEQUENCE [LARGE SCALE GENOMIC DNA]</scope>
    <source>
        <strain evidence="8 9">DSM 21219</strain>
    </source>
</reference>
<dbReference type="Gene3D" id="2.30.30.110">
    <property type="match status" value="1"/>
</dbReference>
<dbReference type="Proteomes" id="UP000192455">
    <property type="component" value="Unassembled WGS sequence"/>
</dbReference>
<dbReference type="AlphaFoldDB" id="A0A1R3X6I5"/>
<protein>
    <recommendedName>
        <fullName evidence="2">Toxin CcdB</fullName>
    </recommendedName>
    <alternativeName>
        <fullName evidence="7">Cytotoxic protein CcdB</fullName>
    </alternativeName>
    <alternativeName>
        <fullName evidence="6">Protein LetD</fullName>
    </alternativeName>
</protein>
<evidence type="ECO:0000256" key="5">
    <source>
        <dbReference type="ARBA" id="ARBA00023163"/>
    </source>
</evidence>
<evidence type="ECO:0000256" key="3">
    <source>
        <dbReference type="ARBA" id="ARBA00022491"/>
    </source>
</evidence>
<dbReference type="STRING" id="515897.SAMN05421849_2314"/>
<proteinExistence type="inferred from homology"/>
<dbReference type="GO" id="GO:0008657">
    <property type="term" value="F:DNA topoisomerase type II (double strand cut, ATP-hydrolyzing) inhibitor activity"/>
    <property type="evidence" value="ECO:0007669"/>
    <property type="project" value="InterPro"/>
</dbReference>
<evidence type="ECO:0000313" key="8">
    <source>
        <dbReference type="EMBL" id="SIT86536.1"/>
    </source>
</evidence>
<dbReference type="InterPro" id="IPR011067">
    <property type="entry name" value="Plasmid_toxin/cell-grow_inhib"/>
</dbReference>
<dbReference type="EMBL" id="FTPS01000002">
    <property type="protein sequence ID" value="SIT86536.1"/>
    <property type="molecule type" value="Genomic_DNA"/>
</dbReference>
<comment type="similarity">
    <text evidence="1">Belongs to the CcdB toxin family.</text>
</comment>
<dbReference type="Pfam" id="PF01845">
    <property type="entry name" value="CcdB"/>
    <property type="match status" value="1"/>
</dbReference>
<keyword evidence="4" id="KW-0805">Transcription regulation</keyword>
<keyword evidence="5" id="KW-0804">Transcription</keyword>
<organism evidence="8 9">
    <name type="scientific">Pontibaca methylaminivorans</name>
    <dbReference type="NCBI Taxonomy" id="515897"/>
    <lineage>
        <taxon>Bacteria</taxon>
        <taxon>Pseudomonadati</taxon>
        <taxon>Pseudomonadota</taxon>
        <taxon>Alphaproteobacteria</taxon>
        <taxon>Rhodobacterales</taxon>
        <taxon>Roseobacteraceae</taxon>
        <taxon>Pontibaca</taxon>
    </lineage>
</organism>
<dbReference type="OrthoDB" id="9813510at2"/>
<dbReference type="RefSeq" id="WP_076650204.1">
    <property type="nucleotide sequence ID" value="NZ_FTPS01000002.1"/>
</dbReference>
<keyword evidence="9" id="KW-1185">Reference proteome</keyword>
<evidence type="ECO:0000313" key="9">
    <source>
        <dbReference type="Proteomes" id="UP000192455"/>
    </source>
</evidence>
<sequence length="99" mass="10681">MARFDVYTRPGGTGYVLDVQADILSGLNTRIVVPLLPLSDAPAPAKRLNPVFEVGSEQHVMVTQFMAAVPRALLRRPVSSLAEQDSEIMAALDMALVGF</sequence>
<dbReference type="SUPFAM" id="SSF50118">
    <property type="entry name" value="Cell growth inhibitor/plasmid maintenance toxic component"/>
    <property type="match status" value="1"/>
</dbReference>
<keyword evidence="3" id="KW-0678">Repressor</keyword>
<evidence type="ECO:0000256" key="2">
    <source>
        <dbReference type="ARBA" id="ARBA00015075"/>
    </source>
</evidence>
<dbReference type="InterPro" id="IPR002712">
    <property type="entry name" value="CcdB"/>
</dbReference>